<keyword evidence="1" id="KW-0732">Signal</keyword>
<sequence>MKKLLYLLLTITTPAWAQVYKATEPLAHTFSIIARDPATGQMAAAVQSHWFSVGTSVIWGKSGVGVVATQSFTNKSYGAFGLQLMQNGVVPQQALNQLLAKDAGREVRQVAFLNTKGQSAVYTGKQCIAYATDRHGANYSVQSNMMLTDKVCAAMEQAFLKSTGQPLAERVVASLKAAQAAGGDIRGRQSAALIVVSGTPVKESWNDKLIDLRVDDNPNPIVELDRLLKLQRAYEHMNNGDLNVEKHNMPKAMAEYTAAERMFPANLEMQYWHAITLANNHRAREASVMLKHIYAKDANWRELTRRLPKVGQLTVTPAELQLLLQ</sequence>
<evidence type="ECO:0000256" key="1">
    <source>
        <dbReference type="SAM" id="SignalP"/>
    </source>
</evidence>
<dbReference type="InterPro" id="IPR010430">
    <property type="entry name" value="DUF1028"/>
</dbReference>
<protein>
    <submittedName>
        <fullName evidence="2">DUF1028 domain-containing protein</fullName>
    </submittedName>
</protein>
<dbReference type="PANTHER" id="PTHR39328">
    <property type="entry name" value="BLL2871 PROTEIN"/>
    <property type="match status" value="1"/>
</dbReference>
<dbReference type="Pfam" id="PF06267">
    <property type="entry name" value="DUF1028"/>
    <property type="match status" value="1"/>
</dbReference>
<dbReference type="KEGG" id="mrob:HH214_15095"/>
<reference evidence="2 3" key="1">
    <citation type="submission" date="2020-04" db="EMBL/GenBank/DDBJ databases">
        <title>Genome sequencing of novel species.</title>
        <authorList>
            <person name="Heo J."/>
            <person name="Kim S.-J."/>
            <person name="Kim J.-S."/>
            <person name="Hong S.-B."/>
            <person name="Kwon S.-W."/>
        </authorList>
    </citation>
    <scope>NUCLEOTIDE SEQUENCE [LARGE SCALE GENOMIC DNA]</scope>
    <source>
        <strain evidence="2 3">F39-2</strain>
    </source>
</reference>
<organism evidence="2 3">
    <name type="scientific">Mucilaginibacter robiniae</name>
    <dbReference type="NCBI Taxonomy" id="2728022"/>
    <lineage>
        <taxon>Bacteria</taxon>
        <taxon>Pseudomonadati</taxon>
        <taxon>Bacteroidota</taxon>
        <taxon>Sphingobacteriia</taxon>
        <taxon>Sphingobacteriales</taxon>
        <taxon>Sphingobacteriaceae</taxon>
        <taxon>Mucilaginibacter</taxon>
    </lineage>
</organism>
<name>A0A7L5E485_9SPHI</name>
<evidence type="ECO:0000313" key="2">
    <source>
        <dbReference type="EMBL" id="QJD97099.1"/>
    </source>
</evidence>
<dbReference type="Gene3D" id="3.60.20.10">
    <property type="entry name" value="Glutamine Phosphoribosylpyrophosphate, subunit 1, domain 1"/>
    <property type="match status" value="1"/>
</dbReference>
<proteinExistence type="predicted"/>
<dbReference type="AlphaFoldDB" id="A0A7L5E485"/>
<dbReference type="EMBL" id="CP051682">
    <property type="protein sequence ID" value="QJD97099.1"/>
    <property type="molecule type" value="Genomic_DNA"/>
</dbReference>
<feature type="signal peptide" evidence="1">
    <location>
        <begin position="1"/>
        <end position="17"/>
    </location>
</feature>
<feature type="chain" id="PRO_5029892259" evidence="1">
    <location>
        <begin position="18"/>
        <end position="325"/>
    </location>
</feature>
<dbReference type="InterPro" id="IPR029055">
    <property type="entry name" value="Ntn_hydrolases_N"/>
</dbReference>
<dbReference type="PANTHER" id="PTHR39328:SF1">
    <property type="entry name" value="BLL2871 PROTEIN"/>
    <property type="match status" value="1"/>
</dbReference>
<dbReference type="SUPFAM" id="SSF56235">
    <property type="entry name" value="N-terminal nucleophile aminohydrolases (Ntn hydrolases)"/>
    <property type="match status" value="1"/>
</dbReference>
<accession>A0A7L5E485</accession>
<dbReference type="Proteomes" id="UP000503278">
    <property type="component" value="Chromosome"/>
</dbReference>
<keyword evidence="3" id="KW-1185">Reference proteome</keyword>
<gene>
    <name evidence="2" type="ORF">HH214_15095</name>
</gene>
<dbReference type="RefSeq" id="WP_169608981.1">
    <property type="nucleotide sequence ID" value="NZ_CP051682.1"/>
</dbReference>
<evidence type="ECO:0000313" key="3">
    <source>
        <dbReference type="Proteomes" id="UP000503278"/>
    </source>
</evidence>